<evidence type="ECO:0000313" key="3">
    <source>
        <dbReference type="Proteomes" id="UP000002938"/>
    </source>
</evidence>
<dbReference type="Gene3D" id="3.90.550.20">
    <property type="match status" value="1"/>
</dbReference>
<accession>A0ABP2HZ24</accession>
<name>A0ABP2HZ24_9FIRM</name>
<proteinExistence type="predicted"/>
<dbReference type="PANTHER" id="PTHR32385">
    <property type="entry name" value="MANNOSYL PHOSPHORYLINOSITOL CERAMIDE SYNTHASE"/>
    <property type="match status" value="1"/>
</dbReference>
<protein>
    <recommendedName>
        <fullName evidence="4">Mannosyltransferase OCH1 and related enzymes</fullName>
    </recommendedName>
</protein>
<keyword evidence="1" id="KW-0808">Transferase</keyword>
<dbReference type="InterPro" id="IPR007577">
    <property type="entry name" value="GlycoTrfase_DXD_sugar-bd_CS"/>
</dbReference>
<comment type="caution">
    <text evidence="2">The sequence shown here is derived from an EMBL/GenBank/DDBJ whole genome shotgun (WGS) entry which is preliminary data.</text>
</comment>
<evidence type="ECO:0008006" key="4">
    <source>
        <dbReference type="Google" id="ProtNLM"/>
    </source>
</evidence>
<gene>
    <name evidence="2" type="ORF">CUW_0019</name>
</gene>
<evidence type="ECO:0000313" key="2">
    <source>
        <dbReference type="EMBL" id="EFF62827.1"/>
    </source>
</evidence>
<dbReference type="GeneID" id="60059522"/>
<dbReference type="InterPro" id="IPR051706">
    <property type="entry name" value="Glycosyltransferase_domain"/>
</dbReference>
<dbReference type="InterPro" id="IPR029044">
    <property type="entry name" value="Nucleotide-diphossugar_trans"/>
</dbReference>
<dbReference type="Proteomes" id="UP000002938">
    <property type="component" value="Unassembled WGS sequence"/>
</dbReference>
<sequence length="199" mass="23608">MGQLIPKIIHQIWLGKRPIPTQIQSYMQSWKTYHPDWQFILWTDENLIPLQNQDLYNQVEDLRQKADIVRYEVLYQYGGVYVDIDMECFKNIEPLLQEGEFFVGTEDDFYLSNELMAVTKKHDLIKELLDGLKYSLSNDENKSIDEQTGPIFMTKYLLWMPQVTVAEQQLLYPTPEQLKKADSPFYTVHRAKCCKQLFK</sequence>
<evidence type="ECO:0000256" key="1">
    <source>
        <dbReference type="ARBA" id="ARBA00022679"/>
    </source>
</evidence>
<dbReference type="PANTHER" id="PTHR32385:SF15">
    <property type="entry name" value="INOSITOL PHOSPHOCERAMIDE MANNOSYLTRANSFERASE 1"/>
    <property type="match status" value="1"/>
</dbReference>
<reference evidence="2 3" key="1">
    <citation type="journal article" date="2011" name="J. Bacteriol.">
        <title>Draft Genome Sequence of Turicibacter sanguinis PC909, Isolated from Human Feces.</title>
        <authorList>
            <person name="Cuiv P.O."/>
            <person name="Klaassens E.S."/>
            <person name="Durkin A.S."/>
            <person name="Harkins D.M."/>
            <person name="Foster L."/>
            <person name="McCorrison J."/>
            <person name="Torralba M."/>
            <person name="Nelson K.E."/>
            <person name="Morrison M."/>
        </authorList>
    </citation>
    <scope>NUCLEOTIDE SEQUENCE [LARGE SCALE GENOMIC DNA]</scope>
    <source>
        <strain evidence="2 3">PC909</strain>
    </source>
</reference>
<dbReference type="RefSeq" id="WP_006785507.1">
    <property type="nucleotide sequence ID" value="NZ_ADMN01000110.1"/>
</dbReference>
<organism evidence="2 3">
    <name type="scientific">Turicibacter sanguinis PC909</name>
    <dbReference type="NCBI Taxonomy" id="702450"/>
    <lineage>
        <taxon>Bacteria</taxon>
        <taxon>Bacillati</taxon>
        <taxon>Bacillota</taxon>
        <taxon>Erysipelotrichia</taxon>
        <taxon>Erysipelotrichales</taxon>
        <taxon>Turicibacteraceae</taxon>
        <taxon>Turicibacter</taxon>
    </lineage>
</organism>
<keyword evidence="3" id="KW-1185">Reference proteome</keyword>
<dbReference type="SUPFAM" id="SSF53448">
    <property type="entry name" value="Nucleotide-diphospho-sugar transferases"/>
    <property type="match status" value="1"/>
</dbReference>
<dbReference type="Pfam" id="PF04488">
    <property type="entry name" value="Gly_transf_sug"/>
    <property type="match status" value="1"/>
</dbReference>
<dbReference type="EMBL" id="ADMN01000110">
    <property type="protein sequence ID" value="EFF62827.1"/>
    <property type="molecule type" value="Genomic_DNA"/>
</dbReference>